<dbReference type="Gene3D" id="3.40.50.1820">
    <property type="entry name" value="alpha/beta hydrolase"/>
    <property type="match status" value="1"/>
</dbReference>
<organism evidence="10 11">
    <name type="scientific">Hyalella azteca</name>
    <name type="common">Amphipod</name>
    <dbReference type="NCBI Taxonomy" id="294128"/>
    <lineage>
        <taxon>Eukaryota</taxon>
        <taxon>Metazoa</taxon>
        <taxon>Ecdysozoa</taxon>
        <taxon>Arthropoda</taxon>
        <taxon>Crustacea</taxon>
        <taxon>Multicrustacea</taxon>
        <taxon>Malacostraca</taxon>
        <taxon>Eumalacostraca</taxon>
        <taxon>Peracarida</taxon>
        <taxon>Amphipoda</taxon>
        <taxon>Senticaudata</taxon>
        <taxon>Talitrida</taxon>
        <taxon>Talitroidea</taxon>
        <taxon>Hyalellidae</taxon>
        <taxon>Hyalella</taxon>
    </lineage>
</organism>
<dbReference type="PIRSF" id="PIRSF000862">
    <property type="entry name" value="Steryl_ester_lip"/>
    <property type="match status" value="1"/>
</dbReference>
<keyword evidence="6" id="KW-0325">Glycoprotein</keyword>
<evidence type="ECO:0000256" key="7">
    <source>
        <dbReference type="SAM" id="SignalP"/>
    </source>
</evidence>
<dbReference type="PANTHER" id="PTHR11005">
    <property type="entry name" value="LYSOSOMAL ACID LIPASE-RELATED"/>
    <property type="match status" value="1"/>
</dbReference>
<name>A0A8B7NBL0_HYAAZ</name>
<dbReference type="Pfam" id="PF00561">
    <property type="entry name" value="Abhydrolase_1"/>
    <property type="match status" value="1"/>
</dbReference>
<protein>
    <submittedName>
        <fullName evidence="11">Lipase 3-like</fullName>
    </submittedName>
</protein>
<dbReference type="InterPro" id="IPR000073">
    <property type="entry name" value="AB_hydrolase_1"/>
</dbReference>
<keyword evidence="5" id="KW-0443">Lipid metabolism</keyword>
<dbReference type="OrthoDB" id="9974421at2759"/>
<evidence type="ECO:0000256" key="1">
    <source>
        <dbReference type="ARBA" id="ARBA00010701"/>
    </source>
</evidence>
<sequence>MNFRAITVILFLLVTTFTSSFGLFTNVSLSTIFNENKPLVGFALTTLGKILNPTAASTTQRPAGFTSKLTKLLASVLNIPPEVYFSTHQHILQQGYPAEEHFVVSPDGYILTVNRIPGPRHSRGRSRSADVVLMMTTTISSSSDYIVSSPKYSLAYLLADAGYDVWLGNVRGTREGRNHTRLNPDKDRRFWNFSVDDVARYDYPALASYITRHAGVERIFFVGFSAANRCLFMSASAPNSFIDKIRLSVSLSPALGTEQSSPFMNVFTKIFSEIRGVVEKFNGGQFYHGNDFMKSLIYIACSDRSKLRPLCLRLTSTLMGGVHSGYDGKDKLAFALNSLMSGTSNKAALHQAQINTSPVLRMFDYRAGNMAAYGSEKPPAYNLSLVSAPVALFVSPDDRLLPIEGLESLKKNLPNVVVTHLIRQPDFGRMDVIYSDTAKELVYDHVLPLMKLF</sequence>
<feature type="chain" id="PRO_5034192681" evidence="7">
    <location>
        <begin position="21"/>
        <end position="453"/>
    </location>
</feature>
<dbReference type="Proteomes" id="UP000694843">
    <property type="component" value="Unplaced"/>
</dbReference>
<evidence type="ECO:0000256" key="5">
    <source>
        <dbReference type="ARBA" id="ARBA00023098"/>
    </source>
</evidence>
<keyword evidence="10" id="KW-1185">Reference proteome</keyword>
<evidence type="ECO:0000259" key="9">
    <source>
        <dbReference type="Pfam" id="PF04083"/>
    </source>
</evidence>
<dbReference type="RefSeq" id="XP_018010975.1">
    <property type="nucleotide sequence ID" value="XM_018155486.2"/>
</dbReference>
<keyword evidence="4" id="KW-0442">Lipid degradation</keyword>
<evidence type="ECO:0000313" key="10">
    <source>
        <dbReference type="Proteomes" id="UP000694843"/>
    </source>
</evidence>
<dbReference type="InterPro" id="IPR029058">
    <property type="entry name" value="AB_hydrolase_fold"/>
</dbReference>
<comment type="similarity">
    <text evidence="1">Belongs to the AB hydrolase superfamily. Lipase family.</text>
</comment>
<evidence type="ECO:0000313" key="11">
    <source>
        <dbReference type="RefSeq" id="XP_018010975.1"/>
    </source>
</evidence>
<dbReference type="KEGG" id="hazt:108668299"/>
<proteinExistence type="inferred from homology"/>
<feature type="domain" description="Partial AB-hydrolase lipase" evidence="9">
    <location>
        <begin position="88"/>
        <end position="148"/>
    </location>
</feature>
<gene>
    <name evidence="11" type="primary">LOC108668299</name>
</gene>
<evidence type="ECO:0000259" key="8">
    <source>
        <dbReference type="Pfam" id="PF00561"/>
    </source>
</evidence>
<evidence type="ECO:0000256" key="6">
    <source>
        <dbReference type="ARBA" id="ARBA00023180"/>
    </source>
</evidence>
<dbReference type="InterPro" id="IPR006693">
    <property type="entry name" value="AB_hydrolase_lipase"/>
</dbReference>
<feature type="domain" description="AB hydrolase-1" evidence="8">
    <location>
        <begin position="152"/>
        <end position="418"/>
    </location>
</feature>
<dbReference type="InterPro" id="IPR025483">
    <property type="entry name" value="Lipase_euk"/>
</dbReference>
<dbReference type="SUPFAM" id="SSF53474">
    <property type="entry name" value="alpha/beta-Hydrolases"/>
    <property type="match status" value="1"/>
</dbReference>
<dbReference type="GO" id="GO:0016042">
    <property type="term" value="P:lipid catabolic process"/>
    <property type="evidence" value="ECO:0007669"/>
    <property type="project" value="UniProtKB-KW"/>
</dbReference>
<dbReference type="FunFam" id="3.40.50.1820:FF:000057">
    <property type="entry name" value="Lipase"/>
    <property type="match status" value="1"/>
</dbReference>
<dbReference type="AlphaFoldDB" id="A0A8B7NBL0"/>
<keyword evidence="2 7" id="KW-0732">Signal</keyword>
<feature type="signal peptide" evidence="7">
    <location>
        <begin position="1"/>
        <end position="20"/>
    </location>
</feature>
<evidence type="ECO:0000256" key="2">
    <source>
        <dbReference type="ARBA" id="ARBA00022729"/>
    </source>
</evidence>
<dbReference type="GeneID" id="108668299"/>
<dbReference type="GO" id="GO:0016788">
    <property type="term" value="F:hydrolase activity, acting on ester bonds"/>
    <property type="evidence" value="ECO:0007669"/>
    <property type="project" value="InterPro"/>
</dbReference>
<evidence type="ECO:0000256" key="4">
    <source>
        <dbReference type="ARBA" id="ARBA00022963"/>
    </source>
</evidence>
<evidence type="ECO:0000256" key="3">
    <source>
        <dbReference type="ARBA" id="ARBA00022801"/>
    </source>
</evidence>
<dbReference type="Pfam" id="PF04083">
    <property type="entry name" value="Abhydro_lipase"/>
    <property type="match status" value="1"/>
</dbReference>
<keyword evidence="3" id="KW-0378">Hydrolase</keyword>
<accession>A0A8B7NBL0</accession>
<reference evidence="11" key="1">
    <citation type="submission" date="2025-08" db="UniProtKB">
        <authorList>
            <consortium name="RefSeq"/>
        </authorList>
    </citation>
    <scope>IDENTIFICATION</scope>
    <source>
        <tissue evidence="11">Whole organism</tissue>
    </source>
</reference>
<dbReference type="OMA" id="ISAICTY"/>